<accession>Q0RJT7</accession>
<feature type="region of interest" description="Disordered" evidence="1">
    <location>
        <begin position="25"/>
        <end position="64"/>
    </location>
</feature>
<sequence length="96" mass="10295">MLTRRTATTNGSAKRFGIIQPEWSLRSGGFGAEPSSVRAAAEGPSDPERRRRPPKALTCPDCPARLGRAAAGRNRMRFPVGETTVLSHPAPGVTLR</sequence>
<keyword evidence="3" id="KW-1185">Reference proteome</keyword>
<dbReference type="STRING" id="326424.FRAAL3580"/>
<dbReference type="AlphaFoldDB" id="Q0RJT7"/>
<name>Q0RJT7_FRAAA</name>
<evidence type="ECO:0000256" key="1">
    <source>
        <dbReference type="SAM" id="MobiDB-lite"/>
    </source>
</evidence>
<reference evidence="2 3" key="1">
    <citation type="journal article" date="2007" name="Genome Res.">
        <title>Genome characteristics of facultatively symbiotic Frankia sp. strains reflect host range and host plant biogeography.</title>
        <authorList>
            <person name="Normand P."/>
            <person name="Lapierre P."/>
            <person name="Tisa L.S."/>
            <person name="Gogarten J.P."/>
            <person name="Alloisio N."/>
            <person name="Bagnarol E."/>
            <person name="Bassi C.A."/>
            <person name="Berry A.M."/>
            <person name="Bickhart D.M."/>
            <person name="Choisne N."/>
            <person name="Couloux A."/>
            <person name="Cournoyer B."/>
            <person name="Cruveiller S."/>
            <person name="Daubin V."/>
            <person name="Demange N."/>
            <person name="Francino M.P."/>
            <person name="Goltsman E."/>
            <person name="Huang Y."/>
            <person name="Kopp O.R."/>
            <person name="Labarre L."/>
            <person name="Lapidus A."/>
            <person name="Lavire C."/>
            <person name="Marechal J."/>
            <person name="Martinez M."/>
            <person name="Mastronunzio J.E."/>
            <person name="Mullin B.C."/>
            <person name="Niemann J."/>
            <person name="Pujic P."/>
            <person name="Rawnsley T."/>
            <person name="Rouy Z."/>
            <person name="Schenowitz C."/>
            <person name="Sellstedt A."/>
            <person name="Tavares F."/>
            <person name="Tomkins J.P."/>
            <person name="Vallenet D."/>
            <person name="Valverde C."/>
            <person name="Wall L.G."/>
            <person name="Wang Y."/>
            <person name="Medigue C."/>
            <person name="Benson D.R."/>
        </authorList>
    </citation>
    <scope>NUCLEOTIDE SEQUENCE [LARGE SCALE GENOMIC DNA]</scope>
    <source>
        <strain evidence="3">DSM 45986 / CECT 9034 / ACN14a</strain>
    </source>
</reference>
<evidence type="ECO:0000313" key="2">
    <source>
        <dbReference type="EMBL" id="CAJ62223.1"/>
    </source>
</evidence>
<evidence type="ECO:0000313" key="3">
    <source>
        <dbReference type="Proteomes" id="UP000000657"/>
    </source>
</evidence>
<dbReference type="KEGG" id="fal:FRAAL3580"/>
<dbReference type="HOGENOM" id="CLU_2355605_0_0_11"/>
<proteinExistence type="predicted"/>
<dbReference type="Proteomes" id="UP000000657">
    <property type="component" value="Chromosome"/>
</dbReference>
<organism evidence="2 3">
    <name type="scientific">Frankia alni (strain DSM 45986 / CECT 9034 / ACN14a)</name>
    <dbReference type="NCBI Taxonomy" id="326424"/>
    <lineage>
        <taxon>Bacteria</taxon>
        <taxon>Bacillati</taxon>
        <taxon>Actinomycetota</taxon>
        <taxon>Actinomycetes</taxon>
        <taxon>Frankiales</taxon>
        <taxon>Frankiaceae</taxon>
        <taxon>Frankia</taxon>
    </lineage>
</organism>
<gene>
    <name evidence="2" type="ordered locus">FRAAL3580</name>
</gene>
<dbReference type="EMBL" id="CT573213">
    <property type="protein sequence ID" value="CAJ62223.1"/>
    <property type="molecule type" value="Genomic_DNA"/>
</dbReference>
<protein>
    <submittedName>
        <fullName evidence="2">Uncharacterized protein</fullName>
    </submittedName>
</protein>